<dbReference type="InterPro" id="IPR045216">
    <property type="entry name" value="CK2_alpha"/>
</dbReference>
<dbReference type="SUPFAM" id="SSF56112">
    <property type="entry name" value="Protein kinase-like (PK-like)"/>
    <property type="match status" value="1"/>
</dbReference>
<keyword evidence="1 9" id="KW-0723">Serine/threonine-protein kinase</keyword>
<dbReference type="Pfam" id="PF00069">
    <property type="entry name" value="Pkinase"/>
    <property type="match status" value="1"/>
</dbReference>
<dbReference type="PANTHER" id="PTHR24054">
    <property type="entry name" value="CASEIN KINASE II SUBUNIT ALPHA"/>
    <property type="match status" value="1"/>
</dbReference>
<evidence type="ECO:0000256" key="4">
    <source>
        <dbReference type="ARBA" id="ARBA00022777"/>
    </source>
</evidence>
<dbReference type="STRING" id="306901.Q2HFY9"/>
<dbReference type="Proteomes" id="UP000001056">
    <property type="component" value="Unassembled WGS sequence"/>
</dbReference>
<dbReference type="GO" id="GO:0006359">
    <property type="term" value="P:regulation of transcription by RNA polymerase III"/>
    <property type="evidence" value="ECO:0007669"/>
    <property type="project" value="TreeGrafter"/>
</dbReference>
<comment type="similarity">
    <text evidence="10">Belongs to the protein kinase superfamily. Ser/Thr protein kinase family. CK2 subfamily.</text>
</comment>
<feature type="domain" description="Protein kinase" evidence="11">
    <location>
        <begin position="32"/>
        <end position="342"/>
    </location>
</feature>
<evidence type="ECO:0000259" key="11">
    <source>
        <dbReference type="PROSITE" id="PS50011"/>
    </source>
</evidence>
<evidence type="ECO:0000256" key="10">
    <source>
        <dbReference type="RuleBase" id="RU369118"/>
    </source>
</evidence>
<evidence type="ECO:0000256" key="2">
    <source>
        <dbReference type="ARBA" id="ARBA00022679"/>
    </source>
</evidence>
<dbReference type="GO" id="GO:0005524">
    <property type="term" value="F:ATP binding"/>
    <property type="evidence" value="ECO:0007669"/>
    <property type="project" value="UniProtKB-UniRule"/>
</dbReference>
<accession>Q2HFY9</accession>
<dbReference type="eggNOG" id="KOG0668">
    <property type="taxonomic scope" value="Eukaryota"/>
</dbReference>
<evidence type="ECO:0000256" key="8">
    <source>
        <dbReference type="PROSITE-ProRule" id="PRU10141"/>
    </source>
</evidence>
<dbReference type="GO" id="GO:0004674">
    <property type="term" value="F:protein serine/threonine kinase activity"/>
    <property type="evidence" value="ECO:0007669"/>
    <property type="project" value="UniProtKB-UniRule"/>
</dbReference>
<comment type="subunit">
    <text evidence="10">Heterotetramer.</text>
</comment>
<evidence type="ECO:0000313" key="13">
    <source>
        <dbReference type="Proteomes" id="UP000001056"/>
    </source>
</evidence>
<dbReference type="GO" id="GO:0106310">
    <property type="term" value="F:protein serine kinase activity"/>
    <property type="evidence" value="ECO:0007669"/>
    <property type="project" value="UniProtKB-UniRule"/>
</dbReference>
<reference evidence="13" key="1">
    <citation type="journal article" date="2015" name="Genome Announc.">
        <title>Draft genome sequence of the cellulolytic fungus Chaetomium globosum.</title>
        <authorList>
            <person name="Cuomo C.A."/>
            <person name="Untereiner W.A."/>
            <person name="Ma L.-J."/>
            <person name="Grabherr M."/>
            <person name="Birren B.W."/>
        </authorList>
    </citation>
    <scope>NUCLEOTIDE SEQUENCE [LARGE SCALE GENOMIC DNA]</scope>
    <source>
        <strain evidence="13">ATCC 6205 / CBS 148.51 / DSM 1962 / NBRC 6347 / NRRL 1970</strain>
    </source>
</reference>
<comment type="catalytic activity">
    <reaction evidence="6 10">
        <text>L-threonyl-[protein] + ATP = O-phospho-L-threonyl-[protein] + ADP + H(+)</text>
        <dbReference type="Rhea" id="RHEA:46608"/>
        <dbReference type="Rhea" id="RHEA-COMP:11060"/>
        <dbReference type="Rhea" id="RHEA-COMP:11605"/>
        <dbReference type="ChEBI" id="CHEBI:15378"/>
        <dbReference type="ChEBI" id="CHEBI:30013"/>
        <dbReference type="ChEBI" id="CHEBI:30616"/>
        <dbReference type="ChEBI" id="CHEBI:61977"/>
        <dbReference type="ChEBI" id="CHEBI:456216"/>
        <dbReference type="EC" id="2.7.11.1"/>
    </reaction>
</comment>
<dbReference type="GO" id="GO:0006974">
    <property type="term" value="P:DNA damage response"/>
    <property type="evidence" value="ECO:0007669"/>
    <property type="project" value="TreeGrafter"/>
</dbReference>
<proteinExistence type="inferred from homology"/>
<dbReference type="HOGENOM" id="CLU_000288_70_4_1"/>
<dbReference type="InterPro" id="IPR011009">
    <property type="entry name" value="Kinase-like_dom_sf"/>
</dbReference>
<evidence type="ECO:0000256" key="1">
    <source>
        <dbReference type="ARBA" id="ARBA00022527"/>
    </source>
</evidence>
<dbReference type="InterPro" id="IPR008271">
    <property type="entry name" value="Ser/Thr_kinase_AS"/>
</dbReference>
<dbReference type="FunCoup" id="Q2HFY9">
    <property type="interactions" value="875"/>
</dbReference>
<dbReference type="OMA" id="ECHMIEW"/>
<protein>
    <recommendedName>
        <fullName evidence="10">Casein kinase II subunit alpha</fullName>
        <shortName evidence="10">CK II alpha</shortName>
        <ecNumber evidence="10">2.7.11.1</ecNumber>
    </recommendedName>
</protein>
<dbReference type="FunFam" id="1.10.510.10:FF:000059">
    <property type="entry name" value="Casein kinase II subunit alpha"/>
    <property type="match status" value="1"/>
</dbReference>
<keyword evidence="10" id="KW-0539">Nucleus</keyword>
<dbReference type="EMBL" id="CH408029">
    <property type="protein sequence ID" value="EAQ92630.1"/>
    <property type="molecule type" value="Genomic_DNA"/>
</dbReference>
<keyword evidence="3 8" id="KW-0547">Nucleotide-binding</keyword>
<dbReference type="GO" id="GO:0005956">
    <property type="term" value="C:protein kinase CK2 complex"/>
    <property type="evidence" value="ECO:0007669"/>
    <property type="project" value="TreeGrafter"/>
</dbReference>
<dbReference type="FunFam" id="3.30.200.20:FF:000088">
    <property type="entry name" value="Casein kinase II subunit alpha"/>
    <property type="match status" value="1"/>
</dbReference>
<organism evidence="12 13">
    <name type="scientific">Chaetomium globosum (strain ATCC 6205 / CBS 148.51 / DSM 1962 / NBRC 6347 / NRRL 1970)</name>
    <name type="common">Soil fungus</name>
    <dbReference type="NCBI Taxonomy" id="306901"/>
    <lineage>
        <taxon>Eukaryota</taxon>
        <taxon>Fungi</taxon>
        <taxon>Dikarya</taxon>
        <taxon>Ascomycota</taxon>
        <taxon>Pezizomycotina</taxon>
        <taxon>Sordariomycetes</taxon>
        <taxon>Sordariomycetidae</taxon>
        <taxon>Sordariales</taxon>
        <taxon>Chaetomiaceae</taxon>
        <taxon>Chaetomium</taxon>
    </lineage>
</organism>
<sequence length="361" mass="42097">MARVYADVNQNMPRSYWDYDSVNIGWGVLENYEVVRKIGRGKYSEVFEGINVVNYQKCVVKVLKPVKKKKIKREIKILQNLAGGPNIVALLDVVRDSQSKTPSLIFEYVNNTDFRTLYPKFIDIDVRYYIYELLKALDYCHSKGIMHRDVKPHNVMIDHENKKARPPDPPSPHALTCRITHFANPPPQLRLIDWGLAEFYHPGTEYNVRVASRYFKGPELLVDFQEYDYSLDMWSLGAMFASMIFRKEPFFHGNSNADQLVKIAKVLGTDDLFDYLDKYEIELDAQYDDILGRFQKKPWHSFVNSENQRFVSNEAIDFLDKLLRYDHAERLTAKEAMAHPYFAPIRDPETLQQYLASGTQS</sequence>
<dbReference type="GO" id="GO:0005634">
    <property type="term" value="C:nucleus"/>
    <property type="evidence" value="ECO:0007669"/>
    <property type="project" value="UniProtKB-SubCell"/>
</dbReference>
<dbReference type="InParanoid" id="Q2HFY9"/>
<evidence type="ECO:0000256" key="9">
    <source>
        <dbReference type="RuleBase" id="RU000304"/>
    </source>
</evidence>
<feature type="binding site" evidence="8">
    <location>
        <position position="61"/>
    </location>
    <ligand>
        <name>ATP</name>
        <dbReference type="ChEBI" id="CHEBI:30616"/>
    </ligand>
</feature>
<dbReference type="PROSITE" id="PS50011">
    <property type="entry name" value="PROTEIN_KINASE_DOM"/>
    <property type="match status" value="1"/>
</dbReference>
<name>Q2HFY9_CHAGB</name>
<dbReference type="EC" id="2.7.11.1" evidence="10"/>
<dbReference type="GO" id="GO:0051726">
    <property type="term" value="P:regulation of cell cycle"/>
    <property type="evidence" value="ECO:0007669"/>
    <property type="project" value="TreeGrafter"/>
</dbReference>
<comment type="function">
    <text evidence="10">Catalytic subunit of a constitutively active serine/threonine-protein kinase complex that phosphorylates a large number of substrates containing acidic residues C-terminal to the phosphorylated serine or threonine.</text>
</comment>
<dbReference type="PANTHER" id="PTHR24054:SF0">
    <property type="entry name" value="CASEIN KINASE II SUBUNIT ALPHA"/>
    <property type="match status" value="1"/>
</dbReference>
<comment type="subcellular location">
    <subcellularLocation>
        <location evidence="10">Nucleus</location>
    </subcellularLocation>
</comment>
<dbReference type="Gene3D" id="3.30.200.20">
    <property type="entry name" value="Phosphorylase Kinase, domain 1"/>
    <property type="match status" value="1"/>
</dbReference>
<dbReference type="VEuPathDB" id="FungiDB:CHGG_00865"/>
<dbReference type="CDD" id="cd14132">
    <property type="entry name" value="STKc_CK2_alpha"/>
    <property type="match status" value="1"/>
</dbReference>
<dbReference type="InterPro" id="IPR000719">
    <property type="entry name" value="Prot_kinase_dom"/>
</dbReference>
<dbReference type="InterPro" id="IPR017441">
    <property type="entry name" value="Protein_kinase_ATP_BS"/>
</dbReference>
<evidence type="ECO:0000256" key="3">
    <source>
        <dbReference type="ARBA" id="ARBA00022741"/>
    </source>
</evidence>
<dbReference type="OrthoDB" id="10254671at2759"/>
<comment type="catalytic activity">
    <reaction evidence="7 10">
        <text>L-seryl-[protein] + ATP = O-phospho-L-seryl-[protein] + ADP + H(+)</text>
        <dbReference type="Rhea" id="RHEA:17989"/>
        <dbReference type="Rhea" id="RHEA-COMP:9863"/>
        <dbReference type="Rhea" id="RHEA-COMP:11604"/>
        <dbReference type="ChEBI" id="CHEBI:15378"/>
        <dbReference type="ChEBI" id="CHEBI:29999"/>
        <dbReference type="ChEBI" id="CHEBI:30616"/>
        <dbReference type="ChEBI" id="CHEBI:83421"/>
        <dbReference type="ChEBI" id="CHEBI:456216"/>
        <dbReference type="EC" id="2.7.11.1"/>
    </reaction>
</comment>
<keyword evidence="4 10" id="KW-0418">Kinase</keyword>
<dbReference type="AlphaFoldDB" id="Q2HFY9"/>
<dbReference type="PROSITE" id="PS00108">
    <property type="entry name" value="PROTEIN_KINASE_ST"/>
    <property type="match status" value="1"/>
</dbReference>
<evidence type="ECO:0000256" key="7">
    <source>
        <dbReference type="ARBA" id="ARBA00048679"/>
    </source>
</evidence>
<dbReference type="PROSITE" id="PS00107">
    <property type="entry name" value="PROTEIN_KINASE_ATP"/>
    <property type="match status" value="1"/>
</dbReference>
<evidence type="ECO:0000256" key="6">
    <source>
        <dbReference type="ARBA" id="ARBA00047899"/>
    </source>
</evidence>
<dbReference type="GeneID" id="4387569"/>
<dbReference type="SMART" id="SM00220">
    <property type="entry name" value="S_TKc"/>
    <property type="match status" value="1"/>
</dbReference>
<gene>
    <name evidence="12" type="ORF">CHGG_00865</name>
</gene>
<dbReference type="Gene3D" id="1.10.510.10">
    <property type="entry name" value="Transferase(Phosphotransferase) domain 1"/>
    <property type="match status" value="1"/>
</dbReference>
<dbReference type="GO" id="GO:0005829">
    <property type="term" value="C:cytosol"/>
    <property type="evidence" value="ECO:0007669"/>
    <property type="project" value="TreeGrafter"/>
</dbReference>
<keyword evidence="13" id="KW-1185">Reference proteome</keyword>
<keyword evidence="5 8" id="KW-0067">ATP-binding</keyword>
<dbReference type="RefSeq" id="XP_001220086.1">
    <property type="nucleotide sequence ID" value="XM_001220085.1"/>
</dbReference>
<evidence type="ECO:0000256" key="5">
    <source>
        <dbReference type="ARBA" id="ARBA00022840"/>
    </source>
</evidence>
<keyword evidence="2 10" id="KW-0808">Transferase</keyword>
<dbReference type="GO" id="GO:0006356">
    <property type="term" value="P:regulation of transcription by RNA polymerase I"/>
    <property type="evidence" value="ECO:0007669"/>
    <property type="project" value="TreeGrafter"/>
</dbReference>
<evidence type="ECO:0000313" key="12">
    <source>
        <dbReference type="EMBL" id="EAQ92630.1"/>
    </source>
</evidence>